<accession>A0ABW5XUC6</accession>
<dbReference type="Proteomes" id="UP001597601">
    <property type="component" value="Unassembled WGS sequence"/>
</dbReference>
<evidence type="ECO:0000313" key="2">
    <source>
        <dbReference type="Proteomes" id="UP001597601"/>
    </source>
</evidence>
<proteinExistence type="predicted"/>
<keyword evidence="2" id="KW-1185">Reference proteome</keyword>
<dbReference type="RefSeq" id="WP_377130192.1">
    <property type="nucleotide sequence ID" value="NZ_JBHUHN010000001.1"/>
</dbReference>
<dbReference type="Gene3D" id="3.10.450.50">
    <property type="match status" value="2"/>
</dbReference>
<sequence>MENILSNKAIIAQFYKQVVGKRDTTLIYLLVREDYIQHSPAGKDGRAALIEMIAFLKTLPPSTETQSPVKMIIEEGDMVAGLLDIKFMGKRMLVIDLFRLQNGMLAEHWDAVQEVGDDFVLDKIVADDAEDVNASKAFVAARPGMNAKRIIGEGDVVVTQSAIAEDGKSFASYDIFKVVNGTIANHYSIKQAAPDVMMHDNGMI</sequence>
<evidence type="ECO:0008006" key="3">
    <source>
        <dbReference type="Google" id="ProtNLM"/>
    </source>
</evidence>
<dbReference type="InterPro" id="IPR032710">
    <property type="entry name" value="NTF2-like_dom_sf"/>
</dbReference>
<reference evidence="2" key="1">
    <citation type="journal article" date="2019" name="Int. J. Syst. Evol. Microbiol.">
        <title>The Global Catalogue of Microorganisms (GCM) 10K type strain sequencing project: providing services to taxonomists for standard genome sequencing and annotation.</title>
        <authorList>
            <consortium name="The Broad Institute Genomics Platform"/>
            <consortium name="The Broad Institute Genome Sequencing Center for Infectious Disease"/>
            <person name="Wu L."/>
            <person name="Ma J."/>
        </authorList>
    </citation>
    <scope>NUCLEOTIDE SEQUENCE [LARGE SCALE GENOMIC DNA]</scope>
    <source>
        <strain evidence="2">KCTC 52232</strain>
    </source>
</reference>
<dbReference type="SUPFAM" id="SSF54427">
    <property type="entry name" value="NTF2-like"/>
    <property type="match status" value="1"/>
</dbReference>
<gene>
    <name evidence="1" type="ORF">ACFSYC_17775</name>
</gene>
<protein>
    <recommendedName>
        <fullName evidence="3">SnoaL-like aldol condensation-catalyzing enzyme</fullName>
    </recommendedName>
</protein>
<organism evidence="1 2">
    <name type="scientific">Mucilaginibacter antarcticus</name>
    <dbReference type="NCBI Taxonomy" id="1855725"/>
    <lineage>
        <taxon>Bacteria</taxon>
        <taxon>Pseudomonadati</taxon>
        <taxon>Bacteroidota</taxon>
        <taxon>Sphingobacteriia</taxon>
        <taxon>Sphingobacteriales</taxon>
        <taxon>Sphingobacteriaceae</taxon>
        <taxon>Mucilaginibacter</taxon>
    </lineage>
</organism>
<dbReference type="EMBL" id="JBHUON010000029">
    <property type="protein sequence ID" value="MFD2866550.1"/>
    <property type="molecule type" value="Genomic_DNA"/>
</dbReference>
<name>A0ABW5XUC6_9SPHI</name>
<evidence type="ECO:0000313" key="1">
    <source>
        <dbReference type="EMBL" id="MFD2866550.1"/>
    </source>
</evidence>
<comment type="caution">
    <text evidence="1">The sequence shown here is derived from an EMBL/GenBank/DDBJ whole genome shotgun (WGS) entry which is preliminary data.</text>
</comment>